<dbReference type="OrthoDB" id="954262at2"/>
<dbReference type="EMBL" id="VORY01000023">
    <property type="protein sequence ID" value="TXD92298.1"/>
    <property type="molecule type" value="Genomic_DNA"/>
</dbReference>
<dbReference type="AlphaFoldDB" id="A0A5C6ZPH4"/>
<dbReference type="Pfam" id="PF13668">
    <property type="entry name" value="Ferritin_2"/>
    <property type="match status" value="1"/>
</dbReference>
<comment type="caution">
    <text evidence="1">The sequence shown here is derived from an EMBL/GenBank/DDBJ whole genome shotgun (WGS) entry which is preliminary data.</text>
</comment>
<proteinExistence type="predicted"/>
<reference evidence="1 2" key="1">
    <citation type="submission" date="2019-08" db="EMBL/GenBank/DDBJ databases">
        <title>Genome sequence of Gillisia hiemivivida IC154 (type strain).</title>
        <authorList>
            <person name="Bowman J.P."/>
        </authorList>
    </citation>
    <scope>NUCLEOTIDE SEQUENCE [LARGE SCALE GENOMIC DNA]</scope>
    <source>
        <strain evidence="1 2">IC154</strain>
    </source>
</reference>
<dbReference type="RefSeq" id="WP_146934105.1">
    <property type="nucleotide sequence ID" value="NZ_CBCSHZ010000026.1"/>
</dbReference>
<protein>
    <submittedName>
        <fullName evidence="1">Ferritin-like domain-containing protein</fullName>
    </submittedName>
</protein>
<gene>
    <name evidence="1" type="ORF">ES724_14360</name>
</gene>
<dbReference type="Proteomes" id="UP000321367">
    <property type="component" value="Unassembled WGS sequence"/>
</dbReference>
<dbReference type="InterPro" id="IPR009078">
    <property type="entry name" value="Ferritin-like_SF"/>
</dbReference>
<keyword evidence="2" id="KW-1185">Reference proteome</keyword>
<dbReference type="SUPFAM" id="SSF47240">
    <property type="entry name" value="Ferritin-like"/>
    <property type="match status" value="1"/>
</dbReference>
<sequence length="282" mass="30826">MKKPMINVQSFHDGREGKMNSRRKFLKIGGLAVVGSSLFLYSCEEDGITDEEITSLDAKGGKNKKVFNLGTGDLAILNFAYILEQLEAAFYANVVKDDGSLSFPAQGKDVEIFNDIYQHELIHRDFFEVVLNSLFSPGRVAPKLEFDFNAVDFSSRDIVLAFSQLLEDTGVQAYNGAGNLIENPTYLLLAGKIVSVEARHAAAIRDLILPDSTNFASGNYVDEEKLLVILPGSSTSAVADGGDDIDGRAYDQATEPRPILEMVAGTGFIDIKKFITNNIPTE</sequence>
<name>A0A5C6ZPH4_9FLAO</name>
<accession>A0A5C6ZPH4</accession>
<evidence type="ECO:0000313" key="1">
    <source>
        <dbReference type="EMBL" id="TXD92298.1"/>
    </source>
</evidence>
<organism evidence="1 2">
    <name type="scientific">Gillisia hiemivivida</name>
    <dbReference type="NCBI Taxonomy" id="291190"/>
    <lineage>
        <taxon>Bacteria</taxon>
        <taxon>Pseudomonadati</taxon>
        <taxon>Bacteroidota</taxon>
        <taxon>Flavobacteriia</taxon>
        <taxon>Flavobacteriales</taxon>
        <taxon>Flavobacteriaceae</taxon>
        <taxon>Gillisia</taxon>
    </lineage>
</organism>
<evidence type="ECO:0000313" key="2">
    <source>
        <dbReference type="Proteomes" id="UP000321367"/>
    </source>
</evidence>